<dbReference type="Gene3D" id="1.20.80.30">
    <property type="match status" value="1"/>
</dbReference>
<dbReference type="FunFam" id="3.30.470.20:FF:000038">
    <property type="entry name" value="Pyruvate, phosphate dikinase, chloroplastic"/>
    <property type="match status" value="1"/>
</dbReference>
<dbReference type="PANTHER" id="PTHR22931">
    <property type="entry name" value="PHOSPHOENOLPYRUVATE DIKINASE-RELATED"/>
    <property type="match status" value="1"/>
</dbReference>
<evidence type="ECO:0000259" key="2">
    <source>
        <dbReference type="Pfam" id="PF01326"/>
    </source>
</evidence>
<dbReference type="PANTHER" id="PTHR22931:SF9">
    <property type="entry name" value="PYRUVATE, PHOSPHATE DIKINASE 1, CHLOROPLASTIC"/>
    <property type="match status" value="1"/>
</dbReference>
<comment type="caution">
    <text evidence="3">The sequence shown here is derived from an EMBL/GenBank/DDBJ whole genome shotgun (WGS) entry which is preliminary data.</text>
</comment>
<reference evidence="4" key="1">
    <citation type="journal article" date="2016" name="Nat. Commun.">
        <title>The Gonium pectorale genome demonstrates co-option of cell cycle regulation during the evolution of multicellularity.</title>
        <authorList>
            <person name="Hanschen E.R."/>
            <person name="Marriage T.N."/>
            <person name="Ferris P.J."/>
            <person name="Hamaji T."/>
            <person name="Toyoda A."/>
            <person name="Fujiyama A."/>
            <person name="Neme R."/>
            <person name="Noguchi H."/>
            <person name="Minakuchi Y."/>
            <person name="Suzuki M."/>
            <person name="Kawai-Toyooka H."/>
            <person name="Smith D.R."/>
            <person name="Sparks H."/>
            <person name="Anderson J."/>
            <person name="Bakaric R."/>
            <person name="Luria V."/>
            <person name="Karger A."/>
            <person name="Kirschner M.W."/>
            <person name="Durand P.M."/>
            <person name="Michod R.E."/>
            <person name="Nozaki H."/>
            <person name="Olson B.J."/>
        </authorList>
    </citation>
    <scope>NUCLEOTIDE SEQUENCE [LARGE SCALE GENOMIC DNA]</scope>
    <source>
        <strain evidence="4">NIES-2863</strain>
    </source>
</reference>
<dbReference type="Gene3D" id="3.30.470.20">
    <property type="entry name" value="ATP-grasp fold, B domain"/>
    <property type="match status" value="1"/>
</dbReference>
<dbReference type="Gene3D" id="3.30.1490.20">
    <property type="entry name" value="ATP-grasp fold, A domain"/>
    <property type="match status" value="1"/>
</dbReference>
<dbReference type="InterPro" id="IPR002192">
    <property type="entry name" value="PPDK_AMP/ATP-bd"/>
</dbReference>
<dbReference type="Proteomes" id="UP000075714">
    <property type="component" value="Unassembled WGS sequence"/>
</dbReference>
<dbReference type="InterPro" id="IPR010121">
    <property type="entry name" value="Pyruvate_phosphate_dikinase"/>
</dbReference>
<dbReference type="EMBL" id="LSYV01000004">
    <property type="protein sequence ID" value="KXZ55114.1"/>
    <property type="molecule type" value="Genomic_DNA"/>
</dbReference>
<dbReference type="Pfam" id="PF01326">
    <property type="entry name" value="PPDK_N"/>
    <property type="match status" value="3"/>
</dbReference>
<dbReference type="GO" id="GO:0016301">
    <property type="term" value="F:kinase activity"/>
    <property type="evidence" value="ECO:0007669"/>
    <property type="project" value="InterPro"/>
</dbReference>
<evidence type="ECO:0000313" key="3">
    <source>
        <dbReference type="EMBL" id="KXZ55114.1"/>
    </source>
</evidence>
<evidence type="ECO:0000313" key="4">
    <source>
        <dbReference type="Proteomes" id="UP000075714"/>
    </source>
</evidence>
<dbReference type="InterPro" id="IPR013815">
    <property type="entry name" value="ATP_grasp_subdomain_1"/>
</dbReference>
<name>A0A150GZB1_GONPE</name>
<gene>
    <name evidence="3" type="ORF">GPECTOR_3g267</name>
</gene>
<sequence length="394" mass="42852">MVYLFGKGKSQGDASMKQVLGGKGANLAEMSRVGLSVPPGLTITTDTCAVFHTNGRQLPPGCWEAVLEGLRSVEEEMGCRLGDPAAPLLLSVRSGAAVSMPGMMDTVLNLGLNDACAAGLAARSGDERFAYDAFRRFLDMYGDVVMGIPHHLFEEQLERLKAERGVRDDTSLAASDLKLLVERYKAVYTQMGEGGGRRVFPEDPYEQLRLAIYAVFDSWQSERANVYRSVNGITGLAGTAVNVQAMVFGNMGLTSGTGVCFTRNPSTGERKLYGEYLINAQGEDVVAGIRTPEPIETLARSLPGAYQQLLDNCDLLERHFKDMQDIEFTVQEGKLFMLQCRSGKRTGAAAVRIAVELADEGLVDPDTAVLMVEPGHLDQLLHPQFADEEAYKPD</sequence>
<keyword evidence="4" id="KW-1185">Reference proteome</keyword>
<feature type="domain" description="Pyruvate phosphate dikinase AMP/ATP-binding" evidence="2">
    <location>
        <begin position="18"/>
        <end position="54"/>
    </location>
</feature>
<organism evidence="3 4">
    <name type="scientific">Gonium pectorale</name>
    <name type="common">Green alga</name>
    <dbReference type="NCBI Taxonomy" id="33097"/>
    <lineage>
        <taxon>Eukaryota</taxon>
        <taxon>Viridiplantae</taxon>
        <taxon>Chlorophyta</taxon>
        <taxon>core chlorophytes</taxon>
        <taxon>Chlorophyceae</taxon>
        <taxon>CS clade</taxon>
        <taxon>Chlamydomonadales</taxon>
        <taxon>Volvocaceae</taxon>
        <taxon>Gonium</taxon>
    </lineage>
</organism>
<comment type="similarity">
    <text evidence="1">Belongs to the PEP-utilizing enzyme family.</text>
</comment>
<dbReference type="GO" id="GO:0005524">
    <property type="term" value="F:ATP binding"/>
    <property type="evidence" value="ECO:0007669"/>
    <property type="project" value="InterPro"/>
</dbReference>
<dbReference type="GO" id="GO:0050242">
    <property type="term" value="F:pyruvate, phosphate dikinase activity"/>
    <property type="evidence" value="ECO:0007669"/>
    <property type="project" value="InterPro"/>
</dbReference>
<dbReference type="OrthoDB" id="6123450at2759"/>
<proteinExistence type="inferred from homology"/>
<evidence type="ECO:0000256" key="1">
    <source>
        <dbReference type="ARBA" id="ARBA00007837"/>
    </source>
</evidence>
<dbReference type="STRING" id="33097.A0A150GZB1"/>
<dbReference type="Gene3D" id="1.10.189.10">
    <property type="entry name" value="Pyruvate Phosphate Dikinase, domain 2"/>
    <property type="match status" value="1"/>
</dbReference>
<protein>
    <recommendedName>
        <fullName evidence="2">Pyruvate phosphate dikinase AMP/ATP-binding domain-containing protein</fullName>
    </recommendedName>
</protein>
<feature type="domain" description="Pyruvate phosphate dikinase AMP/ATP-binding" evidence="2">
    <location>
        <begin position="65"/>
        <end position="295"/>
    </location>
</feature>
<accession>A0A150GZB1</accession>
<dbReference type="AlphaFoldDB" id="A0A150GZB1"/>
<feature type="domain" description="Pyruvate phosphate dikinase AMP/ATP-binding" evidence="2">
    <location>
        <begin position="307"/>
        <end position="356"/>
    </location>
</feature>
<dbReference type="SUPFAM" id="SSF56059">
    <property type="entry name" value="Glutathione synthetase ATP-binding domain-like"/>
    <property type="match status" value="1"/>
</dbReference>